<name>X1FLA7_9ZZZZ</name>
<evidence type="ECO:0000313" key="1">
    <source>
        <dbReference type="EMBL" id="GAH45752.1"/>
    </source>
</evidence>
<proteinExistence type="predicted"/>
<comment type="caution">
    <text evidence="1">The sequence shown here is derived from an EMBL/GenBank/DDBJ whole genome shotgun (WGS) entry which is preliminary data.</text>
</comment>
<organism evidence="1">
    <name type="scientific">marine sediment metagenome</name>
    <dbReference type="NCBI Taxonomy" id="412755"/>
    <lineage>
        <taxon>unclassified sequences</taxon>
        <taxon>metagenomes</taxon>
        <taxon>ecological metagenomes</taxon>
    </lineage>
</organism>
<reference evidence="1" key="1">
    <citation type="journal article" date="2014" name="Front. Microbiol.">
        <title>High frequency of phylogenetically diverse reductive dehalogenase-homologous genes in deep subseafloor sedimentary metagenomes.</title>
        <authorList>
            <person name="Kawai M."/>
            <person name="Futagami T."/>
            <person name="Toyoda A."/>
            <person name="Takaki Y."/>
            <person name="Nishi S."/>
            <person name="Hori S."/>
            <person name="Arai W."/>
            <person name="Tsubouchi T."/>
            <person name="Morono Y."/>
            <person name="Uchiyama I."/>
            <person name="Ito T."/>
            <person name="Fujiyama A."/>
            <person name="Inagaki F."/>
            <person name="Takami H."/>
        </authorList>
    </citation>
    <scope>NUCLEOTIDE SEQUENCE</scope>
    <source>
        <strain evidence="1">Expedition CK06-06</strain>
    </source>
</reference>
<protein>
    <submittedName>
        <fullName evidence="1">Uncharacterized protein</fullName>
    </submittedName>
</protein>
<gene>
    <name evidence="1" type="ORF">S03H2_12119</name>
</gene>
<accession>X1FLA7</accession>
<dbReference type="AlphaFoldDB" id="X1FLA7"/>
<dbReference type="EMBL" id="BARU01006174">
    <property type="protein sequence ID" value="GAH45752.1"/>
    <property type="molecule type" value="Genomic_DNA"/>
</dbReference>
<sequence>MLSYIPKIIYPKYTQNILTETLNRAEFPELCVCECVKIDYKYMSFEISEQKNITLTELQNY</sequence>